<organism evidence="2 3">
    <name type="scientific">Fasciola gigantica</name>
    <name type="common">Giant liver fluke</name>
    <dbReference type="NCBI Taxonomy" id="46835"/>
    <lineage>
        <taxon>Eukaryota</taxon>
        <taxon>Metazoa</taxon>
        <taxon>Spiralia</taxon>
        <taxon>Lophotrochozoa</taxon>
        <taxon>Platyhelminthes</taxon>
        <taxon>Trematoda</taxon>
        <taxon>Digenea</taxon>
        <taxon>Plagiorchiida</taxon>
        <taxon>Echinostomata</taxon>
        <taxon>Echinostomatoidea</taxon>
        <taxon>Fasciolidae</taxon>
        <taxon>Fasciola</taxon>
    </lineage>
</organism>
<protein>
    <submittedName>
        <fullName evidence="2">Uncharacterized protein</fullName>
    </submittedName>
</protein>
<dbReference type="EMBL" id="SUNJ01011950">
    <property type="protein sequence ID" value="TPP58492.1"/>
    <property type="molecule type" value="Genomic_DNA"/>
</dbReference>
<keyword evidence="3" id="KW-1185">Reference proteome</keyword>
<reference evidence="2 3" key="1">
    <citation type="submission" date="2019-04" db="EMBL/GenBank/DDBJ databases">
        <title>Annotation for the trematode Fasciola gigantica.</title>
        <authorList>
            <person name="Choi Y.-J."/>
        </authorList>
    </citation>
    <scope>NUCLEOTIDE SEQUENCE [LARGE SCALE GENOMIC DNA]</scope>
    <source>
        <strain evidence="2">Uganda_cow_1</strain>
    </source>
</reference>
<evidence type="ECO:0000313" key="2">
    <source>
        <dbReference type="EMBL" id="TPP58492.1"/>
    </source>
</evidence>
<gene>
    <name evidence="2" type="ORF">FGIG_09079</name>
</gene>
<sequence length="159" mass="17907">MSNLRNSAVEKVEEKISESNRHLPTYLSMNHVNCSNGVQDRKAYSIPGRIRNHTTDSAAADEDEGELDEKRPTLDSTNPGPTTHRVDFVIPGMFSGNSPNDTSRENSMRILAKRTLHIDLPGLQPASQKALFLFSEENAIRKYSKIIIEWGYPFSENFV</sequence>
<accession>A0A504YA81</accession>
<dbReference type="Proteomes" id="UP000316759">
    <property type="component" value="Unassembled WGS sequence"/>
</dbReference>
<evidence type="ECO:0000256" key="1">
    <source>
        <dbReference type="SAM" id="MobiDB-lite"/>
    </source>
</evidence>
<evidence type="ECO:0000313" key="3">
    <source>
        <dbReference type="Proteomes" id="UP000316759"/>
    </source>
</evidence>
<dbReference type="OrthoDB" id="6226086at2759"/>
<comment type="caution">
    <text evidence="2">The sequence shown here is derived from an EMBL/GenBank/DDBJ whole genome shotgun (WGS) entry which is preliminary data.</text>
</comment>
<dbReference type="AlphaFoldDB" id="A0A504YA81"/>
<feature type="region of interest" description="Disordered" evidence="1">
    <location>
        <begin position="45"/>
        <end position="104"/>
    </location>
</feature>
<name>A0A504YA81_FASGI</name>
<proteinExistence type="predicted"/>